<keyword evidence="2" id="KW-1133">Transmembrane helix</keyword>
<keyword evidence="2" id="KW-0472">Membrane</keyword>
<feature type="region of interest" description="Disordered" evidence="1">
    <location>
        <begin position="1"/>
        <end position="66"/>
    </location>
</feature>
<name>A0A5J4VGL0_9EUKA</name>
<reference evidence="3 4" key="1">
    <citation type="submission" date="2019-03" db="EMBL/GenBank/DDBJ databases">
        <title>Single cell metagenomics reveals metabolic interactions within the superorganism composed of flagellate Streblomastix strix and complex community of Bacteroidetes bacteria on its surface.</title>
        <authorList>
            <person name="Treitli S.C."/>
            <person name="Kolisko M."/>
            <person name="Husnik F."/>
            <person name="Keeling P."/>
            <person name="Hampl V."/>
        </authorList>
    </citation>
    <scope>NUCLEOTIDE SEQUENCE [LARGE SCALE GENOMIC DNA]</scope>
    <source>
        <strain evidence="3">ST1C</strain>
    </source>
</reference>
<feature type="transmembrane region" description="Helical" evidence="2">
    <location>
        <begin position="512"/>
        <end position="531"/>
    </location>
</feature>
<evidence type="ECO:0000313" key="4">
    <source>
        <dbReference type="Proteomes" id="UP000324800"/>
    </source>
</evidence>
<evidence type="ECO:0000313" key="3">
    <source>
        <dbReference type="EMBL" id="KAA6381564.1"/>
    </source>
</evidence>
<sequence length="552" mass="63930">MADSRGQESNGIESAVHISELTMENKGDDLQVNSAYEEKHAKGSMSNDKHCKEQRKYNGNDGPLRTKQQDYLKSKTANQKGWNTLVRITSQLMKDLSWWFNKTDAFKDGWRATLKIQQSKKRIAWGHWKTVKLIIIQLEKVNFYSSHNEKIFEDFVRCTAERHQNADRQYSNDVYYEQRKSGPLSIKFSKQHTILSGVIRMENRSIEHTRDNELRSKQFVETGSIRGLCNQKGDSAYCIDETKGLNNNGCIRHANQQIAQIILQLYRGQKGDNERRPVNQLGKLCSIKSSAETIYPAHNYEGQRGSFADSSDHYTEIFGPISVIRTSKDYSIDHQAGLQRKLIYSWKQNKKETMASPIVDIYMFKVSLYHVRDCSAKYLEQNNQQWKELRALEQPSAFMANFLSDQKEKCASDNSLKSCRGALAVILSFIGYKEEEEHNKLVAQLIKSVLMKARNKERVIQQWDLNILLEQITKEEIELLQRTLSLEEIMTNSFTPCLIFTVAILAELFRATLINVTEILIILKIVILMILKKILERKIKKAQDQRICPVRW</sequence>
<dbReference type="AlphaFoldDB" id="A0A5J4VGL0"/>
<comment type="caution">
    <text evidence="3">The sequence shown here is derived from an EMBL/GenBank/DDBJ whole genome shotgun (WGS) entry which is preliminary data.</text>
</comment>
<proteinExistence type="predicted"/>
<keyword evidence="2" id="KW-0812">Transmembrane</keyword>
<dbReference type="EMBL" id="SNRW01007254">
    <property type="protein sequence ID" value="KAA6381564.1"/>
    <property type="molecule type" value="Genomic_DNA"/>
</dbReference>
<gene>
    <name evidence="3" type="ORF">EZS28_022910</name>
</gene>
<evidence type="ECO:0000256" key="1">
    <source>
        <dbReference type="SAM" id="MobiDB-lite"/>
    </source>
</evidence>
<feature type="compositionally biased region" description="Basic and acidic residues" evidence="1">
    <location>
        <begin position="36"/>
        <end position="58"/>
    </location>
</feature>
<accession>A0A5J4VGL0</accession>
<organism evidence="3 4">
    <name type="scientific">Streblomastix strix</name>
    <dbReference type="NCBI Taxonomy" id="222440"/>
    <lineage>
        <taxon>Eukaryota</taxon>
        <taxon>Metamonada</taxon>
        <taxon>Preaxostyla</taxon>
        <taxon>Oxymonadida</taxon>
        <taxon>Streblomastigidae</taxon>
        <taxon>Streblomastix</taxon>
    </lineage>
</organism>
<evidence type="ECO:0000256" key="2">
    <source>
        <dbReference type="SAM" id="Phobius"/>
    </source>
</evidence>
<dbReference type="Proteomes" id="UP000324800">
    <property type="component" value="Unassembled WGS sequence"/>
</dbReference>
<protein>
    <submittedName>
        <fullName evidence="3">Uncharacterized protein</fullName>
    </submittedName>
</protein>